<keyword evidence="13 20" id="KW-0012">Acyltransferase</keyword>
<evidence type="ECO:0000256" key="15">
    <source>
        <dbReference type="ARBA" id="ARBA00048247"/>
    </source>
</evidence>
<comment type="caution">
    <text evidence="20">The sequence shown here is derived from an EMBL/GenBank/DDBJ whole genome shotgun (WGS) entry which is preliminary data.</text>
</comment>
<dbReference type="PANTHER" id="PTHR43584:SF3">
    <property type="entry name" value="BIFUNCTIONAL PROTEIN GLMU"/>
    <property type="match status" value="1"/>
</dbReference>
<dbReference type="GeneID" id="82812979"/>
<name>A0A3M8AVV8_9BACL</name>
<feature type="domain" description="Nucleotidyl transferase" evidence="18">
    <location>
        <begin position="5"/>
        <end position="217"/>
    </location>
</feature>
<evidence type="ECO:0000256" key="10">
    <source>
        <dbReference type="ARBA" id="ARBA00022960"/>
    </source>
</evidence>
<evidence type="ECO:0000259" key="18">
    <source>
        <dbReference type="Pfam" id="PF00483"/>
    </source>
</evidence>
<keyword evidence="10" id="KW-0133">Cell shape</keyword>
<dbReference type="GO" id="GO:0000287">
    <property type="term" value="F:magnesium ion binding"/>
    <property type="evidence" value="ECO:0007669"/>
    <property type="project" value="InterPro"/>
</dbReference>
<protein>
    <submittedName>
        <fullName evidence="20">UDP-N-acetylglucosamine diphosphorylase/glucosamine-1-phosphate N-acetyltransferase</fullName>
        <ecNumber evidence="20">2.3.1.157</ecNumber>
        <ecNumber evidence="20">2.7.7.23</ecNumber>
    </submittedName>
</protein>
<dbReference type="GO" id="GO:0019134">
    <property type="term" value="F:glucosamine-1-phosphate N-acetyltransferase activity"/>
    <property type="evidence" value="ECO:0007669"/>
    <property type="project" value="UniProtKB-EC"/>
</dbReference>
<evidence type="ECO:0000256" key="16">
    <source>
        <dbReference type="ARBA" id="ARBA00048493"/>
    </source>
</evidence>
<evidence type="ECO:0000256" key="8">
    <source>
        <dbReference type="ARBA" id="ARBA00022737"/>
    </source>
</evidence>
<evidence type="ECO:0000313" key="22">
    <source>
        <dbReference type="Proteomes" id="UP000317180"/>
    </source>
</evidence>
<dbReference type="GO" id="GO:0008360">
    <property type="term" value="P:regulation of cell shape"/>
    <property type="evidence" value="ECO:0007669"/>
    <property type="project" value="UniProtKB-KW"/>
</dbReference>
<dbReference type="PANTHER" id="PTHR43584">
    <property type="entry name" value="NUCLEOTIDYL TRANSFERASE"/>
    <property type="match status" value="1"/>
</dbReference>
<reference evidence="19 22" key="2">
    <citation type="submission" date="2019-06" db="EMBL/GenBank/DDBJ databases">
        <title>Whole genome shotgun sequence of Brevibacillus agri NBRC 15538.</title>
        <authorList>
            <person name="Hosoyama A."/>
            <person name="Uohara A."/>
            <person name="Ohji S."/>
            <person name="Ichikawa N."/>
        </authorList>
    </citation>
    <scope>NUCLEOTIDE SEQUENCE [LARGE SCALE GENOMIC DNA]</scope>
    <source>
        <strain evidence="19 22">NBRC 15538</strain>
    </source>
</reference>
<dbReference type="EMBL" id="BJOD01000014">
    <property type="protein sequence ID" value="GED25550.1"/>
    <property type="molecule type" value="Genomic_DNA"/>
</dbReference>
<evidence type="ECO:0000256" key="5">
    <source>
        <dbReference type="ARBA" id="ARBA00022679"/>
    </source>
</evidence>
<dbReference type="NCBIfam" id="TIGR01173">
    <property type="entry name" value="glmU"/>
    <property type="match status" value="1"/>
</dbReference>
<evidence type="ECO:0000256" key="9">
    <source>
        <dbReference type="ARBA" id="ARBA00022842"/>
    </source>
</evidence>
<evidence type="ECO:0000256" key="2">
    <source>
        <dbReference type="ARBA" id="ARBA00005166"/>
    </source>
</evidence>
<dbReference type="EC" id="2.7.7.23" evidence="20"/>
<evidence type="ECO:0000313" key="20">
    <source>
        <dbReference type="EMBL" id="RNB55336.1"/>
    </source>
</evidence>
<dbReference type="OrthoDB" id="9775031at2"/>
<reference evidence="20 21" key="1">
    <citation type="submission" date="2018-10" db="EMBL/GenBank/DDBJ databases">
        <title>Phylogenomics of Brevibacillus.</title>
        <authorList>
            <person name="Dunlap C."/>
        </authorList>
    </citation>
    <scope>NUCLEOTIDE SEQUENCE [LARGE SCALE GENOMIC DNA]</scope>
    <source>
        <strain evidence="20 21">NRRL NRS 1219</strain>
    </source>
</reference>
<sequence>MNIHAVVLAAGKGTRMNSALYKVMHPLCGKPMIEHVVGALEPLSLHTLVVVVGHGAEAVKKQLGSRVQYAQQKEQLGTAHAVWMSKDILAEQNGVTIVLNGDTPLVQSETLRRLLDYHQSKQAAATVLTSIVEDPTGYGRIIRDENGDVRKIVEEKDATLGQKKVNEISTGIFCFDNRKLFATLPNVSNQNAQGEYYLPDVLALLQEQGELVAAHVTEDPEEGSGVNDRVQLAHLERLMRKRINERHMKSGVTMIDPAATYIDSAVTIGRDTVLYPGTFLLGATQIGEGCQVGPHAHVKDMVVEDYTRVPPFSSFDGSAYTDRAAVEVAATTNGQDHGLN</sequence>
<keyword evidence="8" id="KW-0677">Repeat</keyword>
<dbReference type="GO" id="GO:0071555">
    <property type="term" value="P:cell wall organization"/>
    <property type="evidence" value="ECO:0007669"/>
    <property type="project" value="UniProtKB-KW"/>
</dbReference>
<dbReference type="InterPro" id="IPR050065">
    <property type="entry name" value="GlmU-like"/>
</dbReference>
<dbReference type="Gene3D" id="3.90.550.10">
    <property type="entry name" value="Spore Coat Polysaccharide Biosynthesis Protein SpsA, Chain A"/>
    <property type="match status" value="1"/>
</dbReference>
<dbReference type="AlphaFoldDB" id="A0A3M8AVV8"/>
<comment type="pathway">
    <text evidence="3">Nucleotide-sugar biosynthesis; UDP-N-acetyl-alpha-D-glucosamine biosynthesis; UDP-N-acetyl-alpha-D-glucosamine from N-acetyl-alpha-D-glucosamine 1-phosphate: step 1/1.</text>
</comment>
<dbReference type="CDD" id="cd02540">
    <property type="entry name" value="GT2_GlmU_N_bac"/>
    <property type="match status" value="1"/>
</dbReference>
<comment type="catalytic activity">
    <reaction evidence="15">
        <text>alpha-D-glucosamine 1-phosphate + acetyl-CoA = N-acetyl-alpha-D-glucosamine 1-phosphate + CoA + H(+)</text>
        <dbReference type="Rhea" id="RHEA:13725"/>
        <dbReference type="ChEBI" id="CHEBI:15378"/>
        <dbReference type="ChEBI" id="CHEBI:57287"/>
        <dbReference type="ChEBI" id="CHEBI:57288"/>
        <dbReference type="ChEBI" id="CHEBI:57776"/>
        <dbReference type="ChEBI" id="CHEBI:58516"/>
        <dbReference type="EC" id="2.3.1.157"/>
    </reaction>
</comment>
<dbReference type="InterPro" id="IPR029044">
    <property type="entry name" value="Nucleotide-diphossugar_trans"/>
</dbReference>
<keyword evidence="5 20" id="KW-0808">Transferase</keyword>
<evidence type="ECO:0000256" key="11">
    <source>
        <dbReference type="ARBA" id="ARBA00022984"/>
    </source>
</evidence>
<dbReference type="InterPro" id="IPR005835">
    <property type="entry name" value="NTP_transferase_dom"/>
</dbReference>
<evidence type="ECO:0000256" key="13">
    <source>
        <dbReference type="ARBA" id="ARBA00023315"/>
    </source>
</evidence>
<organism evidence="20 21">
    <name type="scientific">Brevibacillus agri</name>
    <dbReference type="NCBI Taxonomy" id="51101"/>
    <lineage>
        <taxon>Bacteria</taxon>
        <taxon>Bacillati</taxon>
        <taxon>Bacillota</taxon>
        <taxon>Bacilli</taxon>
        <taxon>Bacillales</taxon>
        <taxon>Paenibacillaceae</taxon>
        <taxon>Brevibacillus</taxon>
    </lineage>
</organism>
<dbReference type="InterPro" id="IPR011004">
    <property type="entry name" value="Trimer_LpxA-like_sf"/>
</dbReference>
<keyword evidence="11" id="KW-0573">Peptidoglycan synthesis</keyword>
<keyword evidence="22" id="KW-1185">Reference proteome</keyword>
<dbReference type="SUPFAM" id="SSF53448">
    <property type="entry name" value="Nucleotide-diphospho-sugar transferases"/>
    <property type="match status" value="1"/>
</dbReference>
<keyword evidence="14" id="KW-0961">Cell wall biogenesis/degradation</keyword>
<evidence type="ECO:0000256" key="14">
    <source>
        <dbReference type="ARBA" id="ARBA00023316"/>
    </source>
</evidence>
<evidence type="ECO:0000313" key="21">
    <source>
        <dbReference type="Proteomes" id="UP000276178"/>
    </source>
</evidence>
<dbReference type="InterPro" id="IPR005882">
    <property type="entry name" value="Bifunctional_GlmU"/>
</dbReference>
<keyword evidence="12" id="KW-0511">Multifunctional enzyme</keyword>
<dbReference type="SUPFAM" id="SSF51161">
    <property type="entry name" value="Trimeric LpxA-like enzymes"/>
    <property type="match status" value="1"/>
</dbReference>
<dbReference type="Proteomes" id="UP000276178">
    <property type="component" value="Unassembled WGS sequence"/>
</dbReference>
<comment type="pathway">
    <text evidence="2">Nucleotide-sugar biosynthesis; UDP-N-acetyl-alpha-D-glucosamine biosynthesis; N-acetyl-alpha-D-glucosamine 1-phosphate from alpha-D-glucosamine 6-phosphate (route II): step 2/2.</text>
</comment>
<evidence type="ECO:0000256" key="6">
    <source>
        <dbReference type="ARBA" id="ARBA00022695"/>
    </source>
</evidence>
<evidence type="ECO:0000256" key="3">
    <source>
        <dbReference type="ARBA" id="ARBA00005208"/>
    </source>
</evidence>
<keyword evidence="6 20" id="KW-0548">Nucleotidyltransferase</keyword>
<dbReference type="RefSeq" id="WP_122952878.1">
    <property type="nucleotide sequence ID" value="NZ_BJOD01000014.1"/>
</dbReference>
<evidence type="ECO:0000256" key="7">
    <source>
        <dbReference type="ARBA" id="ARBA00022723"/>
    </source>
</evidence>
<keyword evidence="9" id="KW-0460">Magnesium</keyword>
<evidence type="ECO:0000256" key="1">
    <source>
        <dbReference type="ARBA" id="ARBA00001946"/>
    </source>
</evidence>
<comment type="function">
    <text evidence="17">Catalyzes the last two sequential reactions in the de novo biosynthetic pathway for UDP-N-acetylglucosamine (UDP-GlcNAc). The C-terminal domain catalyzes the transfer of acetyl group from acetyl coenzyme A to glucosamine-1-phosphate (GlcN-1-P) to produce N-acetylglucosamine-1-phosphate (GlcNAc-1-P), which is converted into UDP-GlcNAc by the transfer of uridine 5-monophosphate (from uridine 5-triphosphate), a reaction catalyzed by the N-terminal domain.</text>
</comment>
<dbReference type="EMBL" id="RHHN01000035">
    <property type="protein sequence ID" value="RNB55336.1"/>
    <property type="molecule type" value="Genomic_DNA"/>
</dbReference>
<evidence type="ECO:0000256" key="17">
    <source>
        <dbReference type="ARBA" id="ARBA00049628"/>
    </source>
</evidence>
<gene>
    <name evidence="20" type="primary">glmU</name>
    <name evidence="19" type="ORF">BAG01nite_16520</name>
    <name evidence="20" type="ORF">EB820_11410</name>
</gene>
<evidence type="ECO:0000256" key="4">
    <source>
        <dbReference type="ARBA" id="ARBA00022490"/>
    </source>
</evidence>
<dbReference type="EC" id="2.3.1.157" evidence="20"/>
<evidence type="ECO:0000256" key="12">
    <source>
        <dbReference type="ARBA" id="ARBA00023268"/>
    </source>
</evidence>
<dbReference type="GO" id="GO:0006048">
    <property type="term" value="P:UDP-N-acetylglucosamine biosynthetic process"/>
    <property type="evidence" value="ECO:0007669"/>
    <property type="project" value="InterPro"/>
</dbReference>
<comment type="cofactor">
    <cofactor evidence="1">
        <name>Mg(2+)</name>
        <dbReference type="ChEBI" id="CHEBI:18420"/>
    </cofactor>
</comment>
<dbReference type="Proteomes" id="UP000317180">
    <property type="component" value="Unassembled WGS sequence"/>
</dbReference>
<proteinExistence type="predicted"/>
<dbReference type="GO" id="GO:0003977">
    <property type="term" value="F:UDP-N-acetylglucosamine diphosphorylase activity"/>
    <property type="evidence" value="ECO:0007669"/>
    <property type="project" value="UniProtKB-EC"/>
</dbReference>
<dbReference type="GO" id="GO:0005737">
    <property type="term" value="C:cytoplasm"/>
    <property type="evidence" value="ECO:0007669"/>
    <property type="project" value="InterPro"/>
</dbReference>
<dbReference type="Gene3D" id="2.160.10.10">
    <property type="entry name" value="Hexapeptide repeat proteins"/>
    <property type="match status" value="1"/>
</dbReference>
<dbReference type="GO" id="GO:0009252">
    <property type="term" value="P:peptidoglycan biosynthetic process"/>
    <property type="evidence" value="ECO:0007669"/>
    <property type="project" value="UniProtKB-KW"/>
</dbReference>
<evidence type="ECO:0000313" key="19">
    <source>
        <dbReference type="EMBL" id="GED25550.1"/>
    </source>
</evidence>
<keyword evidence="4" id="KW-0963">Cytoplasm</keyword>
<keyword evidence="7" id="KW-0479">Metal-binding</keyword>
<dbReference type="Pfam" id="PF00483">
    <property type="entry name" value="NTP_transferase"/>
    <property type="match status" value="1"/>
</dbReference>
<comment type="catalytic activity">
    <reaction evidence="16">
        <text>N-acetyl-alpha-D-glucosamine 1-phosphate + UTP + H(+) = UDP-N-acetyl-alpha-D-glucosamine + diphosphate</text>
        <dbReference type="Rhea" id="RHEA:13509"/>
        <dbReference type="ChEBI" id="CHEBI:15378"/>
        <dbReference type="ChEBI" id="CHEBI:33019"/>
        <dbReference type="ChEBI" id="CHEBI:46398"/>
        <dbReference type="ChEBI" id="CHEBI:57705"/>
        <dbReference type="ChEBI" id="CHEBI:57776"/>
        <dbReference type="EC" id="2.7.7.23"/>
    </reaction>
</comment>
<accession>A0A3M8AVV8</accession>
<dbReference type="GO" id="GO:0000902">
    <property type="term" value="P:cell morphogenesis"/>
    <property type="evidence" value="ECO:0007669"/>
    <property type="project" value="InterPro"/>
</dbReference>